<feature type="domain" description="AAA" evidence="2">
    <location>
        <begin position="271"/>
        <end position="416"/>
    </location>
</feature>
<dbReference type="InterPro" id="IPR025669">
    <property type="entry name" value="AAA_dom"/>
</dbReference>
<dbReference type="SUPFAM" id="SSF52540">
    <property type="entry name" value="P-loop containing nucleoside triphosphate hydrolases"/>
    <property type="match status" value="1"/>
</dbReference>
<dbReference type="Pfam" id="PF13614">
    <property type="entry name" value="AAA_31"/>
    <property type="match status" value="1"/>
</dbReference>
<dbReference type="Gene3D" id="3.40.50.300">
    <property type="entry name" value="P-loop containing nucleotide triphosphate hydrolases"/>
    <property type="match status" value="1"/>
</dbReference>
<feature type="compositionally biased region" description="Pro residues" evidence="1">
    <location>
        <begin position="16"/>
        <end position="41"/>
    </location>
</feature>
<feature type="compositionally biased region" description="Pro residues" evidence="1">
    <location>
        <begin position="146"/>
        <end position="156"/>
    </location>
</feature>
<name>A0ABQ0IIV8_9ACTN</name>
<feature type="compositionally biased region" description="Pro residues" evidence="1">
    <location>
        <begin position="117"/>
        <end position="135"/>
    </location>
</feature>
<reference evidence="3 4" key="1">
    <citation type="submission" date="2013-02" db="EMBL/GenBank/DDBJ databases">
        <title>Whole genome shotgun sequence of Gordonia paraffinivorans NBRC 108238.</title>
        <authorList>
            <person name="Isaki-Nakamura S."/>
            <person name="Hosoyama A."/>
            <person name="Tsuchikane K."/>
            <person name="Ando Y."/>
            <person name="Baba S."/>
            <person name="Ohji S."/>
            <person name="Hamada M."/>
            <person name="Tamura T."/>
            <person name="Yamazoe A."/>
            <person name="Yamazaki S."/>
            <person name="Fujita N."/>
        </authorList>
    </citation>
    <scope>NUCLEOTIDE SEQUENCE [LARGE SCALE GENOMIC DNA]</scope>
    <source>
        <strain evidence="3 4">NBRC 108238</strain>
    </source>
</reference>
<evidence type="ECO:0000259" key="2">
    <source>
        <dbReference type="Pfam" id="PF13614"/>
    </source>
</evidence>
<dbReference type="InterPro" id="IPR027417">
    <property type="entry name" value="P-loop_NTPase"/>
</dbReference>
<evidence type="ECO:0000256" key="1">
    <source>
        <dbReference type="SAM" id="MobiDB-lite"/>
    </source>
</evidence>
<dbReference type="PANTHER" id="PTHR43384">
    <property type="entry name" value="SEPTUM SITE-DETERMINING PROTEIN MIND HOMOLOG, CHLOROPLASTIC-RELATED"/>
    <property type="match status" value="1"/>
</dbReference>
<dbReference type="InterPro" id="IPR050625">
    <property type="entry name" value="ParA/MinD_ATPase"/>
</dbReference>
<feature type="compositionally biased region" description="Low complexity" evidence="1">
    <location>
        <begin position="1"/>
        <end position="15"/>
    </location>
</feature>
<gene>
    <name evidence="3" type="ORF">GP2_012_00300</name>
</gene>
<dbReference type="EMBL" id="BAOQ01000012">
    <property type="protein sequence ID" value="GAC83424.1"/>
    <property type="molecule type" value="Genomic_DNA"/>
</dbReference>
<feature type="compositionally biased region" description="Low complexity" evidence="1">
    <location>
        <begin position="136"/>
        <end position="145"/>
    </location>
</feature>
<sequence length="525" mass="54839">MTHENPTTPNGAAPDAPAPPPWLQFPPPQATSDPGTPPAQPGPAVHRTPPPAQAPTDVRSADDDLPAWFTGGPAPSDTGAAPRPDQHLGAPGEGPRPQPGGEPMAGAPGFPAEHPGARPPSVPGPFPPPPGPGGPHPDQIQAGAPQPGPPPFPPHGPARAHPVPEFQNGASQPVSGPPVPPVQGPSAPFSPAGPTPAYPGQQMPGPGPQAGPSLDEVALIRKARRAPSRGWRRAVHTLSAGAINPGESQSDIAYQQLLERVNRPVRGDYRIAVLSLKGGVGKTTTTVGLGSTFASLRGDRVIAVDANPDLGTLAQRIPQQTRSTVRDLLADQNVYRYSDVRAHTSQAPSRLEVLASERDPAMAEAFNEEEYRGVIAILQRFYNIIITDCGTGLSHSAMNGVLALANTIILVSSPALDGARSAGATLDWLEAHGFGHLVSRAVVVLSSSRPGSSTIDTDQLAQHFLTRCRAVHKIPFDDHLAEGADVDLDLMSKSARRAFVELAATIADDFSGTTLPREEPYFGRQ</sequence>
<feature type="region of interest" description="Disordered" evidence="1">
    <location>
        <begin position="1"/>
        <end position="213"/>
    </location>
</feature>
<organism evidence="3 4">
    <name type="scientific">Gordonia paraffinivorans NBRC 108238</name>
    <dbReference type="NCBI Taxonomy" id="1223543"/>
    <lineage>
        <taxon>Bacteria</taxon>
        <taxon>Bacillati</taxon>
        <taxon>Actinomycetota</taxon>
        <taxon>Actinomycetes</taxon>
        <taxon>Mycobacteriales</taxon>
        <taxon>Gordoniaceae</taxon>
        <taxon>Gordonia</taxon>
    </lineage>
</organism>
<dbReference type="Proteomes" id="UP000035021">
    <property type="component" value="Unassembled WGS sequence"/>
</dbReference>
<keyword evidence="4" id="KW-1185">Reference proteome</keyword>
<proteinExistence type="predicted"/>
<accession>A0ABQ0IIV8</accession>
<dbReference type="PANTHER" id="PTHR43384:SF14">
    <property type="entry name" value="ESX-1 SECRETION-ASSOCIATED PROTEIN ESPI"/>
    <property type="match status" value="1"/>
</dbReference>
<evidence type="ECO:0000313" key="4">
    <source>
        <dbReference type="Proteomes" id="UP000035021"/>
    </source>
</evidence>
<dbReference type="RefSeq" id="WP_006899658.1">
    <property type="nucleotide sequence ID" value="NZ_BAOQ01000012.1"/>
</dbReference>
<protein>
    <recommendedName>
        <fullName evidence="2">AAA domain-containing protein</fullName>
    </recommendedName>
</protein>
<comment type="caution">
    <text evidence="3">The sequence shown here is derived from an EMBL/GenBank/DDBJ whole genome shotgun (WGS) entry which is preliminary data.</text>
</comment>
<evidence type="ECO:0000313" key="3">
    <source>
        <dbReference type="EMBL" id="GAC83424.1"/>
    </source>
</evidence>